<reference evidence="3 4" key="1">
    <citation type="submission" date="2019-07" db="EMBL/GenBank/DDBJ databases">
        <title>Lentzea xizangensis sp. nov., isolated from Qinghai-Tibetan Plateau Soils.</title>
        <authorList>
            <person name="Huang J."/>
        </authorList>
    </citation>
    <scope>NUCLEOTIDE SEQUENCE [LARGE SCALE GENOMIC DNA]</scope>
    <source>
        <strain evidence="3 4">FXJ1.1311</strain>
    </source>
</reference>
<dbReference type="PROSITE" id="PS50231">
    <property type="entry name" value="RICIN_B_LECTIN"/>
    <property type="match status" value="1"/>
</dbReference>
<dbReference type="Pfam" id="PF00652">
    <property type="entry name" value="Ricin_B_lectin"/>
    <property type="match status" value="1"/>
</dbReference>
<comment type="caution">
    <text evidence="3">The sequence shown here is derived from an EMBL/GenBank/DDBJ whole genome shotgun (WGS) entry which is preliminary data.</text>
</comment>
<dbReference type="InterPro" id="IPR000772">
    <property type="entry name" value="Ricin_B_lectin"/>
</dbReference>
<feature type="chain" id="PRO_5022122324" evidence="1">
    <location>
        <begin position="29"/>
        <end position="170"/>
    </location>
</feature>
<dbReference type="Proteomes" id="UP000316639">
    <property type="component" value="Unassembled WGS sequence"/>
</dbReference>
<sequence length="170" mass="18609">MANRKLGTFLLGLLAVVMMVFTAAPASAAVDPSSLAKAPNTGDVSAQAFRVLRNVGLSSGLCLANHHPDVFLFGGCTGQYADQYWQWFPNGQIQNGHSGACLTMHPGGRVFTHPCVPRYDDQFWRNYNGIAGMIENVFHPGWCVAAHADGNVFGFPCTSAYNDQYWYWTN</sequence>
<dbReference type="AlphaFoldDB" id="A0A563ESB9"/>
<dbReference type="OrthoDB" id="3534750at2"/>
<keyword evidence="3" id="KW-0430">Lectin</keyword>
<evidence type="ECO:0000259" key="2">
    <source>
        <dbReference type="SMART" id="SM00458"/>
    </source>
</evidence>
<evidence type="ECO:0000313" key="4">
    <source>
        <dbReference type="Proteomes" id="UP000316639"/>
    </source>
</evidence>
<feature type="domain" description="Ricin B lectin" evidence="2">
    <location>
        <begin position="49"/>
        <end position="169"/>
    </location>
</feature>
<proteinExistence type="predicted"/>
<accession>A0A563ESB9</accession>
<name>A0A563ESB9_9PSEU</name>
<gene>
    <name evidence="3" type="ORF">FKR81_22590</name>
</gene>
<feature type="signal peptide" evidence="1">
    <location>
        <begin position="1"/>
        <end position="28"/>
    </location>
</feature>
<keyword evidence="1" id="KW-0732">Signal</keyword>
<dbReference type="GO" id="GO:0030246">
    <property type="term" value="F:carbohydrate binding"/>
    <property type="evidence" value="ECO:0007669"/>
    <property type="project" value="UniProtKB-KW"/>
</dbReference>
<dbReference type="EMBL" id="VOBR01000014">
    <property type="protein sequence ID" value="TWP50018.1"/>
    <property type="molecule type" value="Genomic_DNA"/>
</dbReference>
<organism evidence="3 4">
    <name type="scientific">Lentzea tibetensis</name>
    <dbReference type="NCBI Taxonomy" id="2591470"/>
    <lineage>
        <taxon>Bacteria</taxon>
        <taxon>Bacillati</taxon>
        <taxon>Actinomycetota</taxon>
        <taxon>Actinomycetes</taxon>
        <taxon>Pseudonocardiales</taxon>
        <taxon>Pseudonocardiaceae</taxon>
        <taxon>Lentzea</taxon>
    </lineage>
</organism>
<evidence type="ECO:0000256" key="1">
    <source>
        <dbReference type="SAM" id="SignalP"/>
    </source>
</evidence>
<keyword evidence="4" id="KW-1185">Reference proteome</keyword>
<dbReference type="SUPFAM" id="SSF50370">
    <property type="entry name" value="Ricin B-like lectins"/>
    <property type="match status" value="1"/>
</dbReference>
<dbReference type="InterPro" id="IPR035992">
    <property type="entry name" value="Ricin_B-like_lectins"/>
</dbReference>
<dbReference type="SMART" id="SM00458">
    <property type="entry name" value="RICIN"/>
    <property type="match status" value="1"/>
</dbReference>
<evidence type="ECO:0000313" key="3">
    <source>
        <dbReference type="EMBL" id="TWP50018.1"/>
    </source>
</evidence>
<dbReference type="Gene3D" id="2.80.10.50">
    <property type="match status" value="1"/>
</dbReference>
<protein>
    <submittedName>
        <fullName evidence="3">Ricin-type beta-trefoil lectin domain protein</fullName>
    </submittedName>
</protein>